<dbReference type="PANTHER" id="PTHR46401">
    <property type="entry name" value="GLYCOSYLTRANSFERASE WBBK-RELATED"/>
    <property type="match status" value="1"/>
</dbReference>
<sequence length="312" mass="35423">MIFASGHDWDYPDHFAHLCNHANNGISLAVLFYDIIPIKFPFTYTEEFVSRFEHWLQQALSVASLCFTISLSTRSDLLEYARSLNISVPDINILRIGDNIPTQGNTVSEKIREKQQEEYILSVGTIEYRKNHIILLNSYRYMIQNLGEKIPKLYIAGRQGLYDANVSLQVEGDPLLKGKVEILSGLDDSDLGALYSSAMFTVYPSVYEGWGLPVAESLCYGVPCITSRSSSMLEIAPGLTPFADPLMTNEWIENMRLWIESPKELANAREQIKNSYHRVSWDDTAGLLKNHLENFEVKFADQDPSKEVLLNE</sequence>
<evidence type="ECO:0000256" key="1">
    <source>
        <dbReference type="ARBA" id="ARBA00022679"/>
    </source>
</evidence>
<dbReference type="PANTHER" id="PTHR46401:SF2">
    <property type="entry name" value="GLYCOSYLTRANSFERASE WBBK-RELATED"/>
    <property type="match status" value="1"/>
</dbReference>
<accession>A0A2L1UVS7</accession>
<name>A0A2L1UVS7_9GAMM</name>
<dbReference type="EMBL" id="CP019062">
    <property type="protein sequence ID" value="AVF37025.1"/>
    <property type="molecule type" value="Genomic_DNA"/>
</dbReference>
<dbReference type="SUPFAM" id="SSF53756">
    <property type="entry name" value="UDP-Glycosyltransferase/glycogen phosphorylase"/>
    <property type="match status" value="1"/>
</dbReference>
<proteinExistence type="predicted"/>
<evidence type="ECO:0000313" key="4">
    <source>
        <dbReference type="Proteomes" id="UP000239197"/>
    </source>
</evidence>
<dbReference type="Pfam" id="PF00534">
    <property type="entry name" value="Glycos_transf_1"/>
    <property type="match status" value="1"/>
</dbReference>
<organism evidence="3 4">
    <name type="scientific">Rahnella sikkimica</name>
    <dbReference type="NCBI Taxonomy" id="1805933"/>
    <lineage>
        <taxon>Bacteria</taxon>
        <taxon>Pseudomonadati</taxon>
        <taxon>Pseudomonadota</taxon>
        <taxon>Gammaproteobacteria</taxon>
        <taxon>Enterobacterales</taxon>
        <taxon>Yersiniaceae</taxon>
        <taxon>Rahnella</taxon>
    </lineage>
</organism>
<reference evidence="4" key="1">
    <citation type="submission" date="2017-01" db="EMBL/GenBank/DDBJ databases">
        <title>Genome sequence of Rouxiella sp. ERMR1:05.</title>
        <authorList>
            <person name="Kumar R."/>
            <person name="Singh D."/>
            <person name="Kumar S."/>
        </authorList>
    </citation>
    <scope>NUCLEOTIDE SEQUENCE [LARGE SCALE GENOMIC DNA]</scope>
    <source>
        <strain evidence="4">ERMR1:05</strain>
    </source>
</reference>
<dbReference type="AlphaFoldDB" id="A0A2L1UVS7"/>
<evidence type="ECO:0000313" key="3">
    <source>
        <dbReference type="EMBL" id="AVF37025.1"/>
    </source>
</evidence>
<dbReference type="GO" id="GO:0016757">
    <property type="term" value="F:glycosyltransferase activity"/>
    <property type="evidence" value="ECO:0007669"/>
    <property type="project" value="InterPro"/>
</dbReference>
<dbReference type="KEGG" id="rox:BV494_19855"/>
<dbReference type="InterPro" id="IPR001296">
    <property type="entry name" value="Glyco_trans_1"/>
</dbReference>
<dbReference type="CDD" id="cd03809">
    <property type="entry name" value="GT4_MtfB-like"/>
    <property type="match status" value="1"/>
</dbReference>
<keyword evidence="4" id="KW-1185">Reference proteome</keyword>
<keyword evidence="1" id="KW-0808">Transferase</keyword>
<evidence type="ECO:0000259" key="2">
    <source>
        <dbReference type="Pfam" id="PF00534"/>
    </source>
</evidence>
<protein>
    <recommendedName>
        <fullName evidence="2">Glycosyl transferase family 1 domain-containing protein</fullName>
    </recommendedName>
</protein>
<dbReference type="Proteomes" id="UP000239197">
    <property type="component" value="Chromosome"/>
</dbReference>
<feature type="domain" description="Glycosyl transferase family 1" evidence="2">
    <location>
        <begin position="108"/>
        <end position="272"/>
    </location>
</feature>
<gene>
    <name evidence="3" type="ORF">BV494_19855</name>
</gene>
<dbReference type="Gene3D" id="3.40.50.2000">
    <property type="entry name" value="Glycogen Phosphorylase B"/>
    <property type="match status" value="1"/>
</dbReference>